<protein>
    <recommendedName>
        <fullName evidence="2">PhoU domain-containing protein</fullName>
    </recommendedName>
</protein>
<feature type="domain" description="PhoU" evidence="2">
    <location>
        <begin position="126"/>
        <end position="206"/>
    </location>
</feature>
<dbReference type="PANTHER" id="PTHR42930:SF3">
    <property type="entry name" value="PHOSPHATE-SPECIFIC TRANSPORT SYSTEM ACCESSORY PROTEIN PHOU"/>
    <property type="match status" value="1"/>
</dbReference>
<dbReference type="AlphaFoldDB" id="A0A917UTB6"/>
<comment type="caution">
    <text evidence="3">The sequence shown here is derived from an EMBL/GenBank/DDBJ whole genome shotgun (WGS) entry which is preliminary data.</text>
</comment>
<dbReference type="EMBL" id="BMOE01000012">
    <property type="protein sequence ID" value="GGJ83883.1"/>
    <property type="molecule type" value="Genomic_DNA"/>
</dbReference>
<dbReference type="Gene3D" id="1.20.58.220">
    <property type="entry name" value="Phosphate transport system protein phou homolog 2, domain 2"/>
    <property type="match status" value="1"/>
</dbReference>
<accession>A0A917UTB6</accession>
<evidence type="ECO:0000259" key="2">
    <source>
        <dbReference type="Pfam" id="PF01895"/>
    </source>
</evidence>
<feature type="domain" description="PhoU" evidence="2">
    <location>
        <begin position="17"/>
        <end position="104"/>
    </location>
</feature>
<name>A0A917UTB6_9DEIO</name>
<dbReference type="PANTHER" id="PTHR42930">
    <property type="entry name" value="PHOSPHATE-SPECIFIC TRANSPORT SYSTEM ACCESSORY PROTEIN PHOU"/>
    <property type="match status" value="1"/>
</dbReference>
<dbReference type="SUPFAM" id="SSF109755">
    <property type="entry name" value="PhoU-like"/>
    <property type="match status" value="1"/>
</dbReference>
<dbReference type="GO" id="GO:0045936">
    <property type="term" value="P:negative regulation of phosphate metabolic process"/>
    <property type="evidence" value="ECO:0007669"/>
    <property type="project" value="InterPro"/>
</dbReference>
<gene>
    <name evidence="3" type="ORF">GCM10008939_29690</name>
</gene>
<evidence type="ECO:0000256" key="1">
    <source>
        <dbReference type="SAM" id="Coils"/>
    </source>
</evidence>
<dbReference type="InterPro" id="IPR038078">
    <property type="entry name" value="PhoU-like_sf"/>
</dbReference>
<evidence type="ECO:0000313" key="4">
    <source>
        <dbReference type="Proteomes" id="UP000635726"/>
    </source>
</evidence>
<dbReference type="InterPro" id="IPR028366">
    <property type="entry name" value="PhoU"/>
</dbReference>
<reference evidence="3" key="2">
    <citation type="submission" date="2020-09" db="EMBL/GenBank/DDBJ databases">
        <authorList>
            <person name="Sun Q."/>
            <person name="Ohkuma M."/>
        </authorList>
    </citation>
    <scope>NUCLEOTIDE SEQUENCE</scope>
    <source>
        <strain evidence="3">JCM 14371</strain>
    </source>
</reference>
<reference evidence="3" key="1">
    <citation type="journal article" date="2014" name="Int. J. Syst. Evol. Microbiol.">
        <title>Complete genome sequence of Corynebacterium casei LMG S-19264T (=DSM 44701T), isolated from a smear-ripened cheese.</title>
        <authorList>
            <consortium name="US DOE Joint Genome Institute (JGI-PGF)"/>
            <person name="Walter F."/>
            <person name="Albersmeier A."/>
            <person name="Kalinowski J."/>
            <person name="Ruckert C."/>
        </authorList>
    </citation>
    <scope>NUCLEOTIDE SEQUENCE</scope>
    <source>
        <strain evidence="3">JCM 14371</strain>
    </source>
</reference>
<feature type="coiled-coil region" evidence="1">
    <location>
        <begin position="39"/>
        <end position="66"/>
    </location>
</feature>
<keyword evidence="1" id="KW-0175">Coiled coil</keyword>
<dbReference type="Proteomes" id="UP000635726">
    <property type="component" value="Unassembled WGS sequence"/>
</dbReference>
<evidence type="ECO:0000313" key="3">
    <source>
        <dbReference type="EMBL" id="GGJ83883.1"/>
    </source>
</evidence>
<dbReference type="NCBIfam" id="TIGR02135">
    <property type="entry name" value="phoU_full"/>
    <property type="match status" value="1"/>
</dbReference>
<dbReference type="RefSeq" id="WP_188964084.1">
    <property type="nucleotide sequence ID" value="NZ_BMOE01000012.1"/>
</dbReference>
<dbReference type="GO" id="GO:0030643">
    <property type="term" value="P:intracellular phosphate ion homeostasis"/>
    <property type="evidence" value="ECO:0007669"/>
    <property type="project" value="InterPro"/>
</dbReference>
<keyword evidence="4" id="KW-1185">Reference proteome</keyword>
<proteinExistence type="predicted"/>
<dbReference type="InterPro" id="IPR026022">
    <property type="entry name" value="PhoU_dom"/>
</dbReference>
<sequence>MRDALNASQQDLTARFLRMLSISLEQVALIRNAILHQQYAGLSERTHALERELDTLEREVEETCLNAIARYQPLASDLKFYLMVFKSLTDLERAGDYGRHIGRDLEDIAGVFSSGPLQDVLPQTNLLATMIERLAYAFTEGDVEAAREVMRLDYEEVDALYEQMQRASLTRILENPRDLQAALKANRMARSLERLGDHLVNVAERVENYLLSRPGTNGSGTARATA</sequence>
<organism evidence="3 4">
    <name type="scientific">Deinococcus aquiradiocola</name>
    <dbReference type="NCBI Taxonomy" id="393059"/>
    <lineage>
        <taxon>Bacteria</taxon>
        <taxon>Thermotogati</taxon>
        <taxon>Deinococcota</taxon>
        <taxon>Deinococci</taxon>
        <taxon>Deinococcales</taxon>
        <taxon>Deinococcaceae</taxon>
        <taxon>Deinococcus</taxon>
    </lineage>
</organism>
<dbReference type="Pfam" id="PF01895">
    <property type="entry name" value="PhoU"/>
    <property type="match status" value="2"/>
</dbReference>